<gene>
    <name evidence="3" type="ORF">NXF25_008714</name>
</gene>
<dbReference type="InterPro" id="IPR052845">
    <property type="entry name" value="Axonemal_dynein_LC_domain"/>
</dbReference>
<dbReference type="Pfam" id="PF10211">
    <property type="entry name" value="Ax_dynein_light"/>
    <property type="match status" value="1"/>
</dbReference>
<dbReference type="Proteomes" id="UP001474421">
    <property type="component" value="Unassembled WGS sequence"/>
</dbReference>
<dbReference type="AlphaFoldDB" id="A0AAW1BR71"/>
<feature type="region of interest" description="Disordered" evidence="2">
    <location>
        <begin position="1015"/>
        <end position="1045"/>
    </location>
</feature>
<evidence type="ECO:0000313" key="4">
    <source>
        <dbReference type="Proteomes" id="UP001474421"/>
    </source>
</evidence>
<evidence type="ECO:0000256" key="2">
    <source>
        <dbReference type="SAM" id="MobiDB-lite"/>
    </source>
</evidence>
<keyword evidence="4" id="KW-1185">Reference proteome</keyword>
<evidence type="ECO:0000256" key="1">
    <source>
        <dbReference type="ARBA" id="ARBA00023054"/>
    </source>
</evidence>
<evidence type="ECO:0000313" key="3">
    <source>
        <dbReference type="EMBL" id="KAK9403887.1"/>
    </source>
</evidence>
<feature type="compositionally biased region" description="Basic and acidic residues" evidence="2">
    <location>
        <begin position="890"/>
        <end position="914"/>
    </location>
</feature>
<feature type="region of interest" description="Disordered" evidence="2">
    <location>
        <begin position="1"/>
        <end position="23"/>
    </location>
</feature>
<name>A0AAW1BR71_CROAD</name>
<dbReference type="InterPro" id="IPR019347">
    <property type="entry name" value="Axonemal_dynein_light_chain"/>
</dbReference>
<dbReference type="PANTHER" id="PTHR23052">
    <property type="entry name" value="AXONEMAL DYNEIN LIGHT CHAIN DOMAIN-CONTAINING PROTEIN 1"/>
    <property type="match status" value="1"/>
</dbReference>
<sequence length="1045" mass="120090">MSDQREQVPALPSTSKQESKQVKDINSLVLISDSSKEFPELRNKPSVEVHSKLHSKPLQHDFIPEEIFVALTSAANPVQYPPFLRPPKKTKSFDFQGCIRTADGVWQHPIRRNKFRYLIQHPICLTGAGRDVSFLYDIISQKGARGPSSGAVPHKSLKQDANAAKPRANVADTLVPEEFHIVKNRGVLGLEYYDDKYTALLEDEENRLRVFPSMKPVGRLEVLQLMKVMDTLLEKAGTNDENVGVAGLSQGCQTAGPWAGCMHNLLEVIKVEQNIYNIVFHEIIRQVSVDCAERGELLSKLRQRYVELLERIPRQMRNLYKEMMAQRVMDKHITDELFHFKQAIGQLTRELNTIREHDHKTTCEAEKAYKELAKAVKESEMNANLLDEYRELYELQRARLEAQIHQLTLEKELWSSATYDIALKVVEKNKLILARRMYDSEKAWIKGMRHFLMLLASQDSIDLSNLQHWTQEFRELLRDIDVQVEQVEETTRERAKSIQNGLAGWLNYFQNHVLGKGTYSFEKGAILLEQIIVDLKVWEKMLNDELTQYGGDVLLLRQEPLKTATKLQKQWVDLGVALHDRHKDLHGRRPVESQMLEEINKNCHRLNEQYCTRINGENGSAKIVITLVNSLEEWTFKLLSSKQKKGLYEADWLIFFQAVSGWLVQLEDLLKITGTSETLQEEKLRTFAPCQVMIPADVFKKIQTWLLTTTNSSERENAQLSLELTDFHNVLSKWMVNLLMHMVPEHTCSDTIPLSDTEVSMQAERKMLKILNLEKEVMGLVAHMTQFSSYIVSCCKEMVSVTTRKKLATSDPDAEYELQQLEKIKTECLDWIDTCNLLLSGMKYSPTKLIGQEQLIQYFGSEVFQPKRKLPPHPEHTLESTSTQAEETLDEVKKVEEAGSEQSPEKEPILETQKKPSVPGTSSEIPEESPEIDYQMRYIAHDANVYCKTLTEEKITVSGRELYASQPTTEFSKKEFQILASLEILEERLIDAEKRAQEAEEKSETLHEELEEALRKLQDIEDEEPESKDFGKKGEKSEALSFQAV</sequence>
<comment type="caution">
    <text evidence="3">The sequence shown here is derived from an EMBL/GenBank/DDBJ whole genome shotgun (WGS) entry which is preliminary data.</text>
</comment>
<dbReference type="PANTHER" id="PTHR23052:SF1">
    <property type="entry name" value="AXONEMAL DYNEIN LIGHT CHAIN DOMAIN-CONTAINING PROTEIN 1"/>
    <property type="match status" value="1"/>
</dbReference>
<accession>A0AAW1BR71</accession>
<feature type="compositionally biased region" description="Basic and acidic residues" evidence="2">
    <location>
        <begin position="1027"/>
        <end position="1038"/>
    </location>
</feature>
<feature type="region of interest" description="Disordered" evidence="2">
    <location>
        <begin position="869"/>
        <end position="931"/>
    </location>
</feature>
<organism evidence="3 4">
    <name type="scientific">Crotalus adamanteus</name>
    <name type="common">Eastern diamondback rattlesnake</name>
    <dbReference type="NCBI Taxonomy" id="8729"/>
    <lineage>
        <taxon>Eukaryota</taxon>
        <taxon>Metazoa</taxon>
        <taxon>Chordata</taxon>
        <taxon>Craniata</taxon>
        <taxon>Vertebrata</taxon>
        <taxon>Euteleostomi</taxon>
        <taxon>Lepidosauria</taxon>
        <taxon>Squamata</taxon>
        <taxon>Bifurcata</taxon>
        <taxon>Unidentata</taxon>
        <taxon>Episquamata</taxon>
        <taxon>Toxicofera</taxon>
        <taxon>Serpentes</taxon>
        <taxon>Colubroidea</taxon>
        <taxon>Viperidae</taxon>
        <taxon>Crotalinae</taxon>
        <taxon>Crotalus</taxon>
    </lineage>
</organism>
<keyword evidence="1" id="KW-0175">Coiled coil</keyword>
<dbReference type="GO" id="GO:0005737">
    <property type="term" value="C:cytoplasm"/>
    <property type="evidence" value="ECO:0007669"/>
    <property type="project" value="UniProtKB-ARBA"/>
</dbReference>
<protein>
    <submittedName>
        <fullName evidence="3">Axonemal dynein light chain domain-containing protein 1</fullName>
    </submittedName>
</protein>
<proteinExistence type="predicted"/>
<dbReference type="EMBL" id="JAOTOJ010000003">
    <property type="protein sequence ID" value="KAK9403887.1"/>
    <property type="molecule type" value="Genomic_DNA"/>
</dbReference>
<reference evidence="3 4" key="1">
    <citation type="journal article" date="2024" name="Proc. Natl. Acad. Sci. U.S.A.">
        <title>The genetic regulatory architecture and epigenomic basis for age-related changes in rattlesnake venom.</title>
        <authorList>
            <person name="Hogan M.P."/>
            <person name="Holding M.L."/>
            <person name="Nystrom G.S."/>
            <person name="Colston T.J."/>
            <person name="Bartlett D.A."/>
            <person name="Mason A.J."/>
            <person name="Ellsworth S.A."/>
            <person name="Rautsaw R.M."/>
            <person name="Lawrence K.C."/>
            <person name="Strickland J.L."/>
            <person name="He B."/>
            <person name="Fraser P."/>
            <person name="Margres M.J."/>
            <person name="Gilbert D.M."/>
            <person name="Gibbs H.L."/>
            <person name="Parkinson C.L."/>
            <person name="Rokyta D.R."/>
        </authorList>
    </citation>
    <scope>NUCLEOTIDE SEQUENCE [LARGE SCALE GENOMIC DNA]</scope>
    <source>
        <strain evidence="3">DRR0105</strain>
    </source>
</reference>